<dbReference type="Proteomes" id="UP001172082">
    <property type="component" value="Unassembled WGS sequence"/>
</dbReference>
<accession>A0ABT8KL02</accession>
<dbReference type="InterPro" id="IPR042099">
    <property type="entry name" value="ANL_N_sf"/>
</dbReference>
<name>A0ABT8KL02_9BACT</name>
<dbReference type="Gene3D" id="3.40.50.12780">
    <property type="entry name" value="N-terminal domain of ligase-like"/>
    <property type="match status" value="1"/>
</dbReference>
<sequence>MKFLKSFKEKIFSVNKNNFEFFALELFRFQARNNPVYKQYLDLLNVSVEKIRSLREIPFLPIDFFKRHKIITGGSDDTLIFESSGTTSQSTSKNYIQDLHFYEETSRVNFENIYGTLKDYHILALLPSYLERNNSSLVYMVDHFIKKTGSKYSGFYLHNQEELIETIGILNKSNRKILLLGVSFALLDLAENYKLDLSNVVVMETGGMKGRRKEMIREELHALLKSSFGTKQIHSEYGMTELTSQAYAPEHGKFLTPNWMRVILRDINDPFDLAQTKKNGGINVIDLGNVHSCAFIETQDIGVINNDNTFEILGRFDNSDVRGCNLMVL</sequence>
<protein>
    <submittedName>
        <fullName evidence="1">Acyl transferase</fullName>
    </submittedName>
</protein>
<keyword evidence="2" id="KW-1185">Reference proteome</keyword>
<comment type="caution">
    <text evidence="1">The sequence shown here is derived from an EMBL/GenBank/DDBJ whole genome shotgun (WGS) entry which is preliminary data.</text>
</comment>
<dbReference type="GO" id="GO:0016740">
    <property type="term" value="F:transferase activity"/>
    <property type="evidence" value="ECO:0007669"/>
    <property type="project" value="UniProtKB-KW"/>
</dbReference>
<dbReference type="EMBL" id="JAUJEA010000002">
    <property type="protein sequence ID" value="MDN5201391.1"/>
    <property type="molecule type" value="Genomic_DNA"/>
</dbReference>
<organism evidence="1 2">
    <name type="scientific">Splendidivirga corallicola</name>
    <dbReference type="NCBI Taxonomy" id="3051826"/>
    <lineage>
        <taxon>Bacteria</taxon>
        <taxon>Pseudomonadati</taxon>
        <taxon>Bacteroidota</taxon>
        <taxon>Cytophagia</taxon>
        <taxon>Cytophagales</taxon>
        <taxon>Splendidivirgaceae</taxon>
        <taxon>Splendidivirga</taxon>
    </lineage>
</organism>
<proteinExistence type="predicted"/>
<dbReference type="RefSeq" id="WP_346751414.1">
    <property type="nucleotide sequence ID" value="NZ_JAUJEA010000002.1"/>
</dbReference>
<gene>
    <name evidence="1" type="ORF">QQ008_08465</name>
</gene>
<reference evidence="1" key="1">
    <citation type="submission" date="2023-06" db="EMBL/GenBank/DDBJ databases">
        <title>Genomic of Parafulvivirga corallium.</title>
        <authorList>
            <person name="Wang G."/>
        </authorList>
    </citation>
    <scope>NUCLEOTIDE SEQUENCE</scope>
    <source>
        <strain evidence="1">BMA10</strain>
    </source>
</reference>
<keyword evidence="1" id="KW-0808">Transferase</keyword>
<evidence type="ECO:0000313" key="1">
    <source>
        <dbReference type="EMBL" id="MDN5201391.1"/>
    </source>
</evidence>
<dbReference type="SUPFAM" id="SSF56801">
    <property type="entry name" value="Acetyl-CoA synthetase-like"/>
    <property type="match status" value="1"/>
</dbReference>
<evidence type="ECO:0000313" key="2">
    <source>
        <dbReference type="Proteomes" id="UP001172082"/>
    </source>
</evidence>